<feature type="region of interest" description="Disordered" evidence="6">
    <location>
        <begin position="277"/>
        <end position="297"/>
    </location>
</feature>
<evidence type="ECO:0000256" key="3">
    <source>
        <dbReference type="ARBA" id="ARBA00022692"/>
    </source>
</evidence>
<feature type="transmembrane region" description="Helical" evidence="7">
    <location>
        <begin position="133"/>
        <end position="156"/>
    </location>
</feature>
<dbReference type="Pfam" id="PF04610">
    <property type="entry name" value="TrbL"/>
    <property type="match status" value="1"/>
</dbReference>
<evidence type="ECO:0000313" key="9">
    <source>
        <dbReference type="Proteomes" id="UP000231553"/>
    </source>
</evidence>
<evidence type="ECO:0000256" key="5">
    <source>
        <dbReference type="ARBA" id="ARBA00023136"/>
    </source>
</evidence>
<evidence type="ECO:0000256" key="7">
    <source>
        <dbReference type="SAM" id="Phobius"/>
    </source>
</evidence>
<dbReference type="GO" id="GO:0030255">
    <property type="term" value="P:protein secretion by the type IV secretion system"/>
    <property type="evidence" value="ECO:0007669"/>
    <property type="project" value="InterPro"/>
</dbReference>
<dbReference type="RefSeq" id="WP_100161049.1">
    <property type="nucleotide sequence ID" value="NZ_PGTB01000003.1"/>
</dbReference>
<dbReference type="InterPro" id="IPR007688">
    <property type="entry name" value="Conjugal_tfr_TrbL/VirB6"/>
</dbReference>
<keyword evidence="4 7" id="KW-1133">Transmembrane helix</keyword>
<gene>
    <name evidence="8" type="ORF">CVM52_02645</name>
</gene>
<evidence type="ECO:0000313" key="8">
    <source>
        <dbReference type="EMBL" id="PJE38288.1"/>
    </source>
</evidence>
<sequence length="297" mass="31475">MLQALYDNFADSLTDKMNDISSTISSELTAPLTAALTIYLFLYGWAIIRGSIHEPLMDFTLRGVKLAIIWTLVSSAGDYSSWVGDTILNGIPDFVETLTGGSTDLPSDPVMAMAGKLSLEVQEHYGSGLAGSIYGYVLSIVLILIAVPFAALAFVVSLVVHFGLALMAAIGPIFIAFALFDVTRGWFFAWLSQSLNFTLLKLLVTVLMMTITAFVGDVYTNFNINDGAASISAFMVTMFCGTIFFFLLPSIAAALSAGAGASTGAAQRFVERKLLGNAAPRQGGSTPPASGSATRQS</sequence>
<keyword evidence="5 7" id="KW-0472">Membrane</keyword>
<evidence type="ECO:0000256" key="6">
    <source>
        <dbReference type="SAM" id="MobiDB-lite"/>
    </source>
</evidence>
<feature type="transmembrane region" description="Helical" evidence="7">
    <location>
        <begin position="28"/>
        <end position="48"/>
    </location>
</feature>
<name>A0A2M8J686_9RHOB</name>
<reference evidence="8 9" key="1">
    <citation type="journal article" date="2018" name="Int. J. Syst. Evol. Microbiol.">
        <title>Pseudooceanicola lipolyticus sp. nov., a marine alphaproteobacterium, reclassification of Oceanicola flagellatus as Pseudooceanicola flagellatus comb. nov. and emended description of the genus Pseudooceanicola.</title>
        <authorList>
            <person name="Huang M.-M."/>
            <person name="Guo L.-L."/>
            <person name="Wu Y.-H."/>
            <person name="Lai Q.-L."/>
            <person name="Shao Z.-Z."/>
            <person name="Wang C.-S."/>
            <person name="Wu M."/>
            <person name="Xu X.-W."/>
        </authorList>
    </citation>
    <scope>NUCLEOTIDE SEQUENCE [LARGE SCALE GENOMIC DNA]</scope>
    <source>
        <strain evidence="8 9">157</strain>
    </source>
</reference>
<evidence type="ECO:0000256" key="4">
    <source>
        <dbReference type="ARBA" id="ARBA00022989"/>
    </source>
</evidence>
<feature type="transmembrane region" description="Helical" evidence="7">
    <location>
        <begin position="227"/>
        <end position="248"/>
    </location>
</feature>
<proteinExistence type="inferred from homology"/>
<feature type="transmembrane region" description="Helical" evidence="7">
    <location>
        <begin position="194"/>
        <end position="215"/>
    </location>
</feature>
<feature type="compositionally biased region" description="Polar residues" evidence="6">
    <location>
        <begin position="283"/>
        <end position="297"/>
    </location>
</feature>
<dbReference type="OrthoDB" id="7854576at2"/>
<keyword evidence="3 7" id="KW-0812">Transmembrane</keyword>
<dbReference type="AlphaFoldDB" id="A0A2M8J686"/>
<dbReference type="GO" id="GO:0016020">
    <property type="term" value="C:membrane"/>
    <property type="evidence" value="ECO:0007669"/>
    <property type="project" value="UniProtKB-SubCell"/>
</dbReference>
<evidence type="ECO:0000256" key="2">
    <source>
        <dbReference type="ARBA" id="ARBA00007802"/>
    </source>
</evidence>
<accession>A0A2M8J686</accession>
<organism evidence="8 9">
    <name type="scientific">Pseudooceanicola lipolyticus</name>
    <dbReference type="NCBI Taxonomy" id="2029104"/>
    <lineage>
        <taxon>Bacteria</taxon>
        <taxon>Pseudomonadati</taxon>
        <taxon>Pseudomonadota</taxon>
        <taxon>Alphaproteobacteria</taxon>
        <taxon>Rhodobacterales</taxon>
        <taxon>Paracoccaceae</taxon>
        <taxon>Pseudooceanicola</taxon>
    </lineage>
</organism>
<dbReference type="EMBL" id="PGTB01000003">
    <property type="protein sequence ID" value="PJE38288.1"/>
    <property type="molecule type" value="Genomic_DNA"/>
</dbReference>
<comment type="similarity">
    <text evidence="2">Belongs to the TrbL/VirB6 family.</text>
</comment>
<comment type="subcellular location">
    <subcellularLocation>
        <location evidence="1">Membrane</location>
        <topology evidence="1">Multi-pass membrane protein</topology>
    </subcellularLocation>
</comment>
<comment type="caution">
    <text evidence="8">The sequence shown here is derived from an EMBL/GenBank/DDBJ whole genome shotgun (WGS) entry which is preliminary data.</text>
</comment>
<keyword evidence="9" id="KW-1185">Reference proteome</keyword>
<dbReference type="Proteomes" id="UP000231553">
    <property type="component" value="Unassembled WGS sequence"/>
</dbReference>
<protein>
    <submittedName>
        <fullName evidence="8">Conjugal transfer protein TrbL</fullName>
    </submittedName>
</protein>
<feature type="transmembrane region" description="Helical" evidence="7">
    <location>
        <begin position="162"/>
        <end position="182"/>
    </location>
</feature>
<evidence type="ECO:0000256" key="1">
    <source>
        <dbReference type="ARBA" id="ARBA00004141"/>
    </source>
</evidence>